<feature type="region of interest" description="Disordered" evidence="1">
    <location>
        <begin position="1"/>
        <end position="64"/>
    </location>
</feature>
<evidence type="ECO:0000313" key="3">
    <source>
        <dbReference type="Proteomes" id="UP001367508"/>
    </source>
</evidence>
<sequence length="78" mass="9035">MLPNRRQFVYNYSARENQSGREPSRAESDPKTKAPIPKLRLRLNRTEAGDRCCGNELTRTTRQPRTNTLSLRLFLSLS</sequence>
<keyword evidence="3" id="KW-1185">Reference proteome</keyword>
<organism evidence="2 3">
    <name type="scientific">Canavalia gladiata</name>
    <name type="common">Sword bean</name>
    <name type="synonym">Dolichos gladiatus</name>
    <dbReference type="NCBI Taxonomy" id="3824"/>
    <lineage>
        <taxon>Eukaryota</taxon>
        <taxon>Viridiplantae</taxon>
        <taxon>Streptophyta</taxon>
        <taxon>Embryophyta</taxon>
        <taxon>Tracheophyta</taxon>
        <taxon>Spermatophyta</taxon>
        <taxon>Magnoliopsida</taxon>
        <taxon>eudicotyledons</taxon>
        <taxon>Gunneridae</taxon>
        <taxon>Pentapetalae</taxon>
        <taxon>rosids</taxon>
        <taxon>fabids</taxon>
        <taxon>Fabales</taxon>
        <taxon>Fabaceae</taxon>
        <taxon>Papilionoideae</taxon>
        <taxon>50 kb inversion clade</taxon>
        <taxon>NPAAA clade</taxon>
        <taxon>indigoferoid/millettioid clade</taxon>
        <taxon>Phaseoleae</taxon>
        <taxon>Canavalia</taxon>
    </lineage>
</organism>
<comment type="caution">
    <text evidence="2">The sequence shown here is derived from an EMBL/GenBank/DDBJ whole genome shotgun (WGS) entry which is preliminary data.</text>
</comment>
<accession>A0AAN9JX08</accession>
<evidence type="ECO:0000313" key="2">
    <source>
        <dbReference type="EMBL" id="KAK7307105.1"/>
    </source>
</evidence>
<gene>
    <name evidence="2" type="ORF">VNO77_39871</name>
</gene>
<dbReference type="Proteomes" id="UP001367508">
    <property type="component" value="Unassembled WGS sequence"/>
</dbReference>
<feature type="compositionally biased region" description="Basic and acidic residues" evidence="1">
    <location>
        <begin position="18"/>
        <end position="32"/>
    </location>
</feature>
<evidence type="ECO:0000256" key="1">
    <source>
        <dbReference type="SAM" id="MobiDB-lite"/>
    </source>
</evidence>
<reference evidence="2 3" key="1">
    <citation type="submission" date="2024-01" db="EMBL/GenBank/DDBJ databases">
        <title>The genomes of 5 underutilized Papilionoideae crops provide insights into root nodulation and disease resistanc.</title>
        <authorList>
            <person name="Jiang F."/>
        </authorList>
    </citation>
    <scope>NUCLEOTIDE SEQUENCE [LARGE SCALE GENOMIC DNA]</scope>
    <source>
        <strain evidence="2">LVBAO_FW01</strain>
        <tissue evidence="2">Leaves</tissue>
    </source>
</reference>
<proteinExistence type="predicted"/>
<dbReference type="AlphaFoldDB" id="A0AAN9JX08"/>
<protein>
    <submittedName>
        <fullName evidence="2">Uncharacterized protein</fullName>
    </submittedName>
</protein>
<name>A0AAN9JX08_CANGL</name>
<dbReference type="EMBL" id="JAYMYQ010000010">
    <property type="protein sequence ID" value="KAK7307105.1"/>
    <property type="molecule type" value="Genomic_DNA"/>
</dbReference>